<evidence type="ECO:0000313" key="3">
    <source>
        <dbReference type="Proteomes" id="UP000257109"/>
    </source>
</evidence>
<evidence type="ECO:0000313" key="2">
    <source>
        <dbReference type="EMBL" id="RDY12453.1"/>
    </source>
</evidence>
<dbReference type="OrthoDB" id="1746852at2759"/>
<protein>
    <submittedName>
        <fullName evidence="2">Uncharacterized protein</fullName>
    </submittedName>
</protein>
<dbReference type="PANTHER" id="PTHR33240:SF15">
    <property type="entry name" value="GAG-PRO-LIKE PROTEIN"/>
    <property type="match status" value="1"/>
</dbReference>
<feature type="non-terminal residue" evidence="2">
    <location>
        <position position="1"/>
    </location>
</feature>
<proteinExistence type="predicted"/>
<gene>
    <name evidence="2" type="ORF">CR513_02752</name>
</gene>
<dbReference type="AlphaFoldDB" id="A0A371IBN9"/>
<feature type="region of interest" description="Disordered" evidence="1">
    <location>
        <begin position="211"/>
        <end position="244"/>
    </location>
</feature>
<sequence length="271" mass="31037">MVITIEVSNFVVRKVLINQGSSADILYMSTFRHLQILESEIRPADRILRRMHRYVNLLTTFGGPRALRTILARYLMVKVDTSYNVLIGWPTLNTLGAIVSTPYLVMKFLSSDDRVVTVKVDQKMAQQCYVNRLKVGTKPPRDDIVSTHVEISIEMELDPRPSIEQGAKPIEKLEKEKDARTTLRATDIHPSTAHRPVHVAAIRHAENRSQNHLPSTRAMCRGQNGSTAKEEDRWRQAKSHNTKDWQTQSRLLYQGGQLYHMVIKYGAHQEE</sequence>
<reference evidence="2" key="1">
    <citation type="submission" date="2018-05" db="EMBL/GenBank/DDBJ databases">
        <title>Draft genome of Mucuna pruriens seed.</title>
        <authorList>
            <person name="Nnadi N.E."/>
            <person name="Vos R."/>
            <person name="Hasami M.H."/>
            <person name="Devisetty U.K."/>
            <person name="Aguiy J.C."/>
        </authorList>
    </citation>
    <scope>NUCLEOTIDE SEQUENCE [LARGE SCALE GENOMIC DNA]</scope>
    <source>
        <strain evidence="2">JCA_2017</strain>
    </source>
</reference>
<evidence type="ECO:0000256" key="1">
    <source>
        <dbReference type="SAM" id="MobiDB-lite"/>
    </source>
</evidence>
<keyword evidence="3" id="KW-1185">Reference proteome</keyword>
<name>A0A371IBN9_MUCPR</name>
<accession>A0A371IBN9</accession>
<dbReference type="PANTHER" id="PTHR33240">
    <property type="entry name" value="OS08G0508500 PROTEIN"/>
    <property type="match status" value="1"/>
</dbReference>
<dbReference type="Proteomes" id="UP000257109">
    <property type="component" value="Unassembled WGS sequence"/>
</dbReference>
<organism evidence="2 3">
    <name type="scientific">Mucuna pruriens</name>
    <name type="common">Velvet bean</name>
    <name type="synonym">Dolichos pruriens</name>
    <dbReference type="NCBI Taxonomy" id="157652"/>
    <lineage>
        <taxon>Eukaryota</taxon>
        <taxon>Viridiplantae</taxon>
        <taxon>Streptophyta</taxon>
        <taxon>Embryophyta</taxon>
        <taxon>Tracheophyta</taxon>
        <taxon>Spermatophyta</taxon>
        <taxon>Magnoliopsida</taxon>
        <taxon>eudicotyledons</taxon>
        <taxon>Gunneridae</taxon>
        <taxon>Pentapetalae</taxon>
        <taxon>rosids</taxon>
        <taxon>fabids</taxon>
        <taxon>Fabales</taxon>
        <taxon>Fabaceae</taxon>
        <taxon>Papilionoideae</taxon>
        <taxon>50 kb inversion clade</taxon>
        <taxon>NPAAA clade</taxon>
        <taxon>indigoferoid/millettioid clade</taxon>
        <taxon>Phaseoleae</taxon>
        <taxon>Mucuna</taxon>
    </lineage>
</organism>
<dbReference type="EMBL" id="QJKJ01000463">
    <property type="protein sequence ID" value="RDY12453.1"/>
    <property type="molecule type" value="Genomic_DNA"/>
</dbReference>
<comment type="caution">
    <text evidence="2">The sequence shown here is derived from an EMBL/GenBank/DDBJ whole genome shotgun (WGS) entry which is preliminary data.</text>
</comment>